<reference evidence="1 2" key="1">
    <citation type="submission" date="2020-12" db="EMBL/GenBank/DDBJ databases">
        <title>Geomonas sp. Red259, isolated from paddy soil.</title>
        <authorList>
            <person name="Xu Z."/>
            <person name="Zhang Z."/>
            <person name="Masuda Y."/>
            <person name="Itoh H."/>
            <person name="Senoo K."/>
        </authorList>
    </citation>
    <scope>NUCLEOTIDE SEQUENCE [LARGE SCALE GENOMIC DNA]</scope>
    <source>
        <strain evidence="1 2">Red259</strain>
    </source>
</reference>
<name>A0ABS0YXK7_9BACT</name>
<evidence type="ECO:0000313" key="2">
    <source>
        <dbReference type="Proteomes" id="UP000641025"/>
    </source>
</evidence>
<dbReference type="Gene3D" id="2.60.34.30">
    <property type="entry name" value="Competence, DNA-entry nuclease inhibitor, ComJ"/>
    <property type="match status" value="1"/>
</dbReference>
<keyword evidence="2" id="KW-1185">Reference proteome</keyword>
<dbReference type="EMBL" id="JAEMHK010000023">
    <property type="protein sequence ID" value="MBJ6802674.1"/>
    <property type="molecule type" value="Genomic_DNA"/>
</dbReference>
<accession>A0ABS0YXK7</accession>
<gene>
    <name evidence="1" type="ORF">JFN90_21300</name>
</gene>
<sequence length="159" mass="18433">MKPIHHCKLRIFADYRQFYLWDPVASERLAPTEWTDDDVHRRIKIADHVVVICPERNMEVPVHIRLFDKDPGFTLGQWDHIAEAPLLIQSGILEVHECTGSDLAAFSVAPGQYRIRSMHCSLGQLSEDGLEGEDHYQVDIWPSQTKTMIIIKQWEEGNW</sequence>
<dbReference type="InterPro" id="IPR038691">
    <property type="entry name" value="ComJ_sf"/>
</dbReference>
<comment type="caution">
    <text evidence="1">The sequence shown here is derived from an EMBL/GenBank/DDBJ whole genome shotgun (WGS) entry which is preliminary data.</text>
</comment>
<dbReference type="Proteomes" id="UP000641025">
    <property type="component" value="Unassembled WGS sequence"/>
</dbReference>
<evidence type="ECO:0000313" key="1">
    <source>
        <dbReference type="EMBL" id="MBJ6802674.1"/>
    </source>
</evidence>
<protein>
    <submittedName>
        <fullName evidence="1">Uncharacterized protein</fullName>
    </submittedName>
</protein>
<proteinExistence type="predicted"/>
<organism evidence="1 2">
    <name type="scientific">Geomonas propionica</name>
    <dbReference type="NCBI Taxonomy" id="2798582"/>
    <lineage>
        <taxon>Bacteria</taxon>
        <taxon>Pseudomonadati</taxon>
        <taxon>Thermodesulfobacteriota</taxon>
        <taxon>Desulfuromonadia</taxon>
        <taxon>Geobacterales</taxon>
        <taxon>Geobacteraceae</taxon>
        <taxon>Geomonas</taxon>
    </lineage>
</organism>
<dbReference type="RefSeq" id="WP_199397143.1">
    <property type="nucleotide sequence ID" value="NZ_JAEMHK010000023.1"/>
</dbReference>